<dbReference type="OrthoDB" id="3176171at2759"/>
<dbReference type="GO" id="GO:0005737">
    <property type="term" value="C:cytoplasm"/>
    <property type="evidence" value="ECO:0007669"/>
    <property type="project" value="UniProtKB-SubCell"/>
</dbReference>
<dbReference type="PANTHER" id="PTHR47969">
    <property type="entry name" value="CHROMOSOME-ASSOCIATED KINESIN KIF4A-RELATED"/>
    <property type="match status" value="1"/>
</dbReference>
<proteinExistence type="inferred from homology"/>
<keyword evidence="2" id="KW-0963">Cytoplasm</keyword>
<reference evidence="13 14" key="1">
    <citation type="submission" date="2006-10" db="EMBL/GenBank/DDBJ databases">
        <title>The Genome Sequence of Batrachochytrium dendrobatidis JEL423.</title>
        <authorList>
            <consortium name="The Broad Institute Genome Sequencing Platform"/>
            <person name="Birren B."/>
            <person name="Lander E."/>
            <person name="Galagan J."/>
            <person name="Cuomo C."/>
            <person name="Devon K."/>
            <person name="Jaffe D."/>
            <person name="Butler J."/>
            <person name="Alvarez P."/>
            <person name="Gnerre S."/>
            <person name="Grabherr M."/>
            <person name="Kleber M."/>
            <person name="Mauceli E."/>
            <person name="Brockman W."/>
            <person name="Young S."/>
            <person name="LaButti K."/>
            <person name="Sykes S."/>
            <person name="DeCaprio D."/>
            <person name="Crawford M."/>
            <person name="Koehrsen M."/>
            <person name="Engels R."/>
            <person name="Montgomery P."/>
            <person name="Pearson M."/>
            <person name="Howarth C."/>
            <person name="Larson L."/>
            <person name="White J."/>
            <person name="O'Leary S."/>
            <person name="Kodira C."/>
            <person name="Zeng Q."/>
            <person name="Yandava C."/>
            <person name="Alvarado L."/>
            <person name="Longcore J."/>
            <person name="James T."/>
        </authorList>
    </citation>
    <scope>NUCLEOTIDE SEQUENCE [LARGE SCALE GENOMIC DNA]</scope>
    <source>
        <strain evidence="13 14">JEL423</strain>
    </source>
</reference>
<dbReference type="SMART" id="SM00256">
    <property type="entry name" value="FBOX"/>
    <property type="match status" value="1"/>
</dbReference>
<name>A0A177W7A7_BATDL</name>
<feature type="domain" description="Kinesin motor" evidence="12">
    <location>
        <begin position="716"/>
        <end position="1088"/>
    </location>
</feature>
<dbReference type="GO" id="GO:0005875">
    <property type="term" value="C:microtubule associated complex"/>
    <property type="evidence" value="ECO:0007669"/>
    <property type="project" value="TreeGrafter"/>
</dbReference>
<dbReference type="PROSITE" id="PS50067">
    <property type="entry name" value="KINESIN_MOTOR_2"/>
    <property type="match status" value="1"/>
</dbReference>
<dbReference type="InterPro" id="IPR001810">
    <property type="entry name" value="F-box_dom"/>
</dbReference>
<feature type="repeat" description="WD" evidence="8">
    <location>
        <begin position="448"/>
        <end position="489"/>
    </location>
</feature>
<evidence type="ECO:0000256" key="3">
    <source>
        <dbReference type="ARBA" id="ARBA00022574"/>
    </source>
</evidence>
<evidence type="ECO:0000256" key="10">
    <source>
        <dbReference type="SAM" id="Coils"/>
    </source>
</evidence>
<evidence type="ECO:0000256" key="4">
    <source>
        <dbReference type="ARBA" id="ARBA00022737"/>
    </source>
</evidence>
<feature type="region of interest" description="Disordered" evidence="11">
    <location>
        <begin position="1965"/>
        <end position="1990"/>
    </location>
</feature>
<dbReference type="PANTHER" id="PTHR47969:SF15">
    <property type="entry name" value="CHROMOSOME-ASSOCIATED KINESIN KIF4A-RELATED"/>
    <property type="match status" value="1"/>
</dbReference>
<feature type="repeat" description="WD" evidence="8">
    <location>
        <begin position="490"/>
        <end position="529"/>
    </location>
</feature>
<dbReference type="InterPro" id="IPR036047">
    <property type="entry name" value="F-box-like_dom_sf"/>
</dbReference>
<dbReference type="GO" id="GO:0003777">
    <property type="term" value="F:microtubule motor activity"/>
    <property type="evidence" value="ECO:0007669"/>
    <property type="project" value="InterPro"/>
</dbReference>
<comment type="similarity">
    <text evidence="9">Belongs to the TRAFAC class myosin-kinesin ATPase superfamily. Kinesin family.</text>
</comment>
<dbReference type="GO" id="GO:0008017">
    <property type="term" value="F:microtubule binding"/>
    <property type="evidence" value="ECO:0007669"/>
    <property type="project" value="InterPro"/>
</dbReference>
<feature type="coiled-coil region" evidence="10">
    <location>
        <begin position="1290"/>
        <end position="1362"/>
    </location>
</feature>
<evidence type="ECO:0000256" key="1">
    <source>
        <dbReference type="ARBA" id="ARBA00004496"/>
    </source>
</evidence>
<dbReference type="STRING" id="403673.A0A177W7A7"/>
<feature type="compositionally biased region" description="Polar residues" evidence="11">
    <location>
        <begin position="1971"/>
        <end position="1990"/>
    </location>
</feature>
<dbReference type="Pfam" id="PF00225">
    <property type="entry name" value="Kinesin"/>
    <property type="match status" value="1"/>
</dbReference>
<dbReference type="SUPFAM" id="SSF50978">
    <property type="entry name" value="WD40 repeat-like"/>
    <property type="match status" value="1"/>
</dbReference>
<evidence type="ECO:0000256" key="9">
    <source>
        <dbReference type="PROSITE-ProRule" id="PRU00283"/>
    </source>
</evidence>
<dbReference type="PROSITE" id="PS50082">
    <property type="entry name" value="WD_REPEATS_2"/>
    <property type="match status" value="3"/>
</dbReference>
<dbReference type="Pfam" id="PF12937">
    <property type="entry name" value="F-box-like"/>
    <property type="match status" value="1"/>
</dbReference>
<dbReference type="SUPFAM" id="SSF52540">
    <property type="entry name" value="P-loop containing nucleoside triphosphate hydrolases"/>
    <property type="match status" value="1"/>
</dbReference>
<dbReference type="PRINTS" id="PR00320">
    <property type="entry name" value="GPROTEINBRPT"/>
</dbReference>
<feature type="coiled-coil region" evidence="10">
    <location>
        <begin position="1431"/>
        <end position="1606"/>
    </location>
</feature>
<dbReference type="InterPro" id="IPR019821">
    <property type="entry name" value="Kinesin_motor_CS"/>
</dbReference>
<dbReference type="InterPro" id="IPR001680">
    <property type="entry name" value="WD40_rpt"/>
</dbReference>
<dbReference type="Proteomes" id="UP000077115">
    <property type="component" value="Unassembled WGS sequence"/>
</dbReference>
<dbReference type="InterPro" id="IPR020472">
    <property type="entry name" value="WD40_PAC1"/>
</dbReference>
<keyword evidence="3 8" id="KW-0853">WD repeat</keyword>
<gene>
    <name evidence="13" type="ORF">BDEG_20159</name>
</gene>
<keyword evidence="6 9" id="KW-0067">ATP-binding</keyword>
<dbReference type="InterPro" id="IPR036961">
    <property type="entry name" value="Kinesin_motor_dom_sf"/>
</dbReference>
<dbReference type="InterPro" id="IPR001752">
    <property type="entry name" value="Kinesin_motor_dom"/>
</dbReference>
<dbReference type="InterPro" id="IPR027640">
    <property type="entry name" value="Kinesin-like_fam"/>
</dbReference>
<evidence type="ECO:0000259" key="12">
    <source>
        <dbReference type="PROSITE" id="PS50067"/>
    </source>
</evidence>
<dbReference type="Pfam" id="PF25764">
    <property type="entry name" value="KIF21A_4th"/>
    <property type="match status" value="1"/>
</dbReference>
<dbReference type="PROSITE" id="PS00678">
    <property type="entry name" value="WD_REPEATS_1"/>
    <property type="match status" value="2"/>
</dbReference>
<dbReference type="GO" id="GO:0007052">
    <property type="term" value="P:mitotic spindle organization"/>
    <property type="evidence" value="ECO:0007669"/>
    <property type="project" value="TreeGrafter"/>
</dbReference>
<dbReference type="GO" id="GO:0051231">
    <property type="term" value="P:spindle elongation"/>
    <property type="evidence" value="ECO:0007669"/>
    <property type="project" value="TreeGrafter"/>
</dbReference>
<keyword evidence="4" id="KW-0677">Repeat</keyword>
<dbReference type="Pfam" id="PF00400">
    <property type="entry name" value="WD40"/>
    <property type="match status" value="3"/>
</dbReference>
<dbReference type="GO" id="GO:0007018">
    <property type="term" value="P:microtubule-based movement"/>
    <property type="evidence" value="ECO:0007669"/>
    <property type="project" value="InterPro"/>
</dbReference>
<protein>
    <recommendedName>
        <fullName evidence="12">Kinesin motor domain-containing protein</fullName>
    </recommendedName>
</protein>
<dbReference type="EMBL" id="DS022300">
    <property type="protein sequence ID" value="OAJ35933.1"/>
    <property type="molecule type" value="Genomic_DNA"/>
</dbReference>
<keyword evidence="7 10" id="KW-0175">Coiled coil</keyword>
<dbReference type="InterPro" id="IPR015943">
    <property type="entry name" value="WD40/YVTN_repeat-like_dom_sf"/>
</dbReference>
<keyword evidence="5 9" id="KW-0547">Nucleotide-binding</keyword>
<dbReference type="PROSITE" id="PS00411">
    <property type="entry name" value="KINESIN_MOTOR_1"/>
    <property type="match status" value="1"/>
</dbReference>
<evidence type="ECO:0000313" key="14">
    <source>
        <dbReference type="Proteomes" id="UP000077115"/>
    </source>
</evidence>
<feature type="binding site" evidence="9">
    <location>
        <begin position="824"/>
        <end position="831"/>
    </location>
    <ligand>
        <name>ATP</name>
        <dbReference type="ChEBI" id="CHEBI:30616"/>
    </ligand>
</feature>
<feature type="coiled-coil region" evidence="10">
    <location>
        <begin position="1165"/>
        <end position="1192"/>
    </location>
</feature>
<dbReference type="VEuPathDB" id="FungiDB:BDEG_20159"/>
<evidence type="ECO:0000256" key="7">
    <source>
        <dbReference type="ARBA" id="ARBA00023054"/>
    </source>
</evidence>
<evidence type="ECO:0000313" key="13">
    <source>
        <dbReference type="EMBL" id="OAJ35933.1"/>
    </source>
</evidence>
<evidence type="ECO:0000256" key="8">
    <source>
        <dbReference type="PROSITE-ProRule" id="PRU00221"/>
    </source>
</evidence>
<dbReference type="InterPro" id="IPR036322">
    <property type="entry name" value="WD40_repeat_dom_sf"/>
</dbReference>
<organism evidence="13 14">
    <name type="scientific">Batrachochytrium dendrobatidis (strain JEL423)</name>
    <dbReference type="NCBI Taxonomy" id="403673"/>
    <lineage>
        <taxon>Eukaryota</taxon>
        <taxon>Fungi</taxon>
        <taxon>Fungi incertae sedis</taxon>
        <taxon>Chytridiomycota</taxon>
        <taxon>Chytridiomycota incertae sedis</taxon>
        <taxon>Chytridiomycetes</taxon>
        <taxon>Rhizophydiales</taxon>
        <taxon>Rhizophydiales incertae sedis</taxon>
        <taxon>Batrachochytrium</taxon>
    </lineage>
</organism>
<comment type="subcellular location">
    <subcellularLocation>
        <location evidence="1">Cytoplasm</location>
    </subcellularLocation>
</comment>
<feature type="region of interest" description="Disordered" evidence="11">
    <location>
        <begin position="769"/>
        <end position="791"/>
    </location>
</feature>
<keyword evidence="9" id="KW-0505">Motor protein</keyword>
<dbReference type="Gene3D" id="1.20.1280.50">
    <property type="match status" value="1"/>
</dbReference>
<evidence type="ECO:0000256" key="2">
    <source>
        <dbReference type="ARBA" id="ARBA00022490"/>
    </source>
</evidence>
<feature type="repeat" description="WD" evidence="8">
    <location>
        <begin position="530"/>
        <end position="569"/>
    </location>
</feature>
<dbReference type="FunFam" id="2.130.10.10:FF:003637">
    <property type="entry name" value="F-box/WD repeat-containing protein pof11"/>
    <property type="match status" value="1"/>
</dbReference>
<dbReference type="PRINTS" id="PR00380">
    <property type="entry name" value="KINESINHEAVY"/>
</dbReference>
<dbReference type="SMART" id="SM00320">
    <property type="entry name" value="WD40"/>
    <property type="match status" value="6"/>
</dbReference>
<dbReference type="GO" id="GO:0005524">
    <property type="term" value="F:ATP binding"/>
    <property type="evidence" value="ECO:0007669"/>
    <property type="project" value="UniProtKB-UniRule"/>
</dbReference>
<evidence type="ECO:0000256" key="5">
    <source>
        <dbReference type="ARBA" id="ARBA00022741"/>
    </source>
</evidence>
<evidence type="ECO:0000256" key="11">
    <source>
        <dbReference type="SAM" id="MobiDB-lite"/>
    </source>
</evidence>
<sequence length="2006" mass="224998">MSCVNIKPTGASIQQLSTTIPTHDHADTFTRRKTFPLGRSSVRHYNIPLSWVKFNSIVDKFASTKTLLNSSNLGIDNGKDSTVDQHSISDHIDQGLSANDKIFLPFGIVMQIFSYLCPSDLSKCSTVNHFWRKTAMSPKHWKLYCLSSGAFSNPNDEDLFSKHSEFWSEGLRWKTIYYENRIRTNNWISGKYTKRLIDALDPTDAITCFALDSGRLIIGSRDRRLQLSQVDTPDFWHADNQKLDPKTQFDGHHQNPIMCIGYSEIIQSIIVSADTSGELVFWNAFTGQFLASIKNANKGGVSSICVVDANHIVCAGFDKLVRLYRLMPAEVDDSQPAPMQKTNSSTFSCSSQKSSFVSSLKKGSKDLESTQDTFQEYSKPEILRPTSGSRLWHRHSFTQSESEPTSRPESINSDCLVESRPCKSKLRFGWRKKSILTTKQNIVLVHEMKGHKGDIYCLALLDAGSRLASGSTDQTIKIWNTRGGNCIMTLKGHDQAVTCLKPSEQFLFSGSLDRTIRKWNLKTGACLQVITGHTEWIKTMDITRNYLISGGWDETLFIWNLEKGTLVHKIVLDMGPILSLYCNSSRIVAAMRDPRYQHMLISIDFSSPRPDFTDIQVCSSPTAMSCSTTVADSPTSTLQFFRPPLPPKLSSLTLSRSGLLNSSLSKAETLADLALMTNLAAQSLIVDDQTEHSVVAALEKTVSSSSLLCPMPGLVPLRVALRVRPAVVQQDGYGVGTRPAPRVCVHLVPGEPQVVVGKELDVASNPTAYANGTTGNSNQHQRKSFTFDSTYGPESTQREIFEGLVAPLMNQFFEGFNATILAYGQTFSGKTFTMGSSNDHKAPDDIRGIIPRVVLDIFEHIKRDADIEYQIRASFVEIYQEQIRDLLMPGNDQRDIAIRENKLGVITISGIHEESVSTPAALMRCLERGGVERTTGDTHIHSYSSRSHAIFTITLEQISRKGLRNRSSTETNTEPLILRRSKLQLVDLAGSERLKRTGAEGVRLRESVKINSGLLALGNVISALGSDKPGKVSDTTHIPYRDSKLTRLLQDSLGGNSRTIMIACVSPLDDDMDETLNTLKYAYRARKIHNKPVVNLVDHQAVEVSNLHQKINQLQGQLQGRSEKQALTTNLSPEMIDFDNEQLMQYFMDELKNRTIRGANATKALKTVNVEKAELEAQLLKSTAELNVYRDARLSKAKQTITLLESNIQILVSAVQTLLSGVNLHASDEAAVCAILEKYSDSGWNVSSALSDAPSHASFSRSPRQKTLLKLPSISEMNSVVHNTTSTPALGLLGQQLQDAQKKISTLETQLTEAQEAQNSMKNMCAEATHLVQVNSDLKRESLSLQNKNDLLRNELRSLQEHSGGEASIMSIQVLNETGCQTEMPLSSIHHEDGIIEFPVHINPEFSLHMNQENNVEPELETNTRHYTHEFNALMKAKVDLLRELSKANKESEKARHAYHDGIQKLERELETTHREVAKLKNEQLESDQTKERLKEEYERKLKSQETHLLNLKNKVKDLERGIRDKDNSDKRFQESQQEIEKMSIQIAMWKKKLKEESEKFNDSDNRRSKEIAALGKQIEDDNKQIRQLKMQIELGKKKLDRKTEELTTMSRKLKETPHMASIAGSSKMSRVGLFEKGVNSEVGAMTVSFAAAKSVADTESDIKTNDYPAASDAERVKICHNFNKRLGEIRTKLDETEVKIHEGEAALESASAETRDKLFTDLEHLRRNKIVLLKHIVEIRTEKRRIESGMDYDNSHNVLCEDIDVTSDVQDDIDYHELIDRFGNDPFIVDIIPKMRTASLQNCRELVLECLDKIHTMQDLYKITSEGQQLKAQLHASADYTAKLEQKLKRQERVHERQLLAAEAHFQKQLSALDAMTKEEQCLAPKISQVMPIQTREIEVQADFDSSGKHADGSIVRNLEKDVFYYKSANKELKVKLREVVAVNNRLAKSIYKQKEQDLKSEAAVEVSKKQSPCVSSDEQADTSVKNSNIINQAKANAPFAAAVE</sequence>
<dbReference type="SMART" id="SM00129">
    <property type="entry name" value="KISc"/>
    <property type="match status" value="1"/>
</dbReference>
<evidence type="ECO:0000256" key="6">
    <source>
        <dbReference type="ARBA" id="ARBA00022840"/>
    </source>
</evidence>
<dbReference type="Gene3D" id="3.40.850.10">
    <property type="entry name" value="Kinesin motor domain"/>
    <property type="match status" value="1"/>
</dbReference>
<dbReference type="InterPro" id="IPR019775">
    <property type="entry name" value="WD40_repeat_CS"/>
</dbReference>
<accession>A0A177W7A7</accession>
<dbReference type="InterPro" id="IPR027417">
    <property type="entry name" value="P-loop_NTPase"/>
</dbReference>
<dbReference type="Gene3D" id="2.130.10.10">
    <property type="entry name" value="YVTN repeat-like/Quinoprotein amine dehydrogenase"/>
    <property type="match status" value="2"/>
</dbReference>
<dbReference type="PROSITE" id="PS50294">
    <property type="entry name" value="WD_REPEATS_REGION"/>
    <property type="match status" value="3"/>
</dbReference>
<dbReference type="SUPFAM" id="SSF81383">
    <property type="entry name" value="F-box domain"/>
    <property type="match status" value="1"/>
</dbReference>
<reference evidence="13 14" key="2">
    <citation type="submission" date="2016-05" db="EMBL/GenBank/DDBJ databases">
        <title>Lineage-specific infection strategies underlie the spectrum of fungal disease in amphibians.</title>
        <authorList>
            <person name="Cuomo C.A."/>
            <person name="Farrer R.A."/>
            <person name="James T."/>
            <person name="Longcore J."/>
            <person name="Birren B."/>
        </authorList>
    </citation>
    <scope>NUCLEOTIDE SEQUENCE [LARGE SCALE GENOMIC DNA]</scope>
    <source>
        <strain evidence="13 14">JEL423</strain>
    </source>
</reference>
<dbReference type="eggNOG" id="KOG0274">
    <property type="taxonomic scope" value="Eukaryota"/>
</dbReference>